<proteinExistence type="predicted"/>
<name>A0A0F9C4S2_9ZZZZ</name>
<organism evidence="1">
    <name type="scientific">marine sediment metagenome</name>
    <dbReference type="NCBI Taxonomy" id="412755"/>
    <lineage>
        <taxon>unclassified sequences</taxon>
        <taxon>metagenomes</taxon>
        <taxon>ecological metagenomes</taxon>
    </lineage>
</organism>
<comment type="caution">
    <text evidence="1">The sequence shown here is derived from an EMBL/GenBank/DDBJ whole genome shotgun (WGS) entry which is preliminary data.</text>
</comment>
<dbReference type="EMBL" id="LAZR01037800">
    <property type="protein sequence ID" value="KKL21267.1"/>
    <property type="molecule type" value="Genomic_DNA"/>
</dbReference>
<dbReference type="AlphaFoldDB" id="A0A0F9C4S2"/>
<protein>
    <submittedName>
        <fullName evidence="1">Uncharacterized protein</fullName>
    </submittedName>
</protein>
<evidence type="ECO:0000313" key="1">
    <source>
        <dbReference type="EMBL" id="KKL21267.1"/>
    </source>
</evidence>
<accession>A0A0F9C4S2</accession>
<sequence>MDDLNENNVAFIQIGENLNIYVEERVCSKCEETSTKDTYIDYVLVPIHLIRTHRGAENIIARTCNNCGFTWSEKARDSTEKTSLKDIFHEG</sequence>
<reference evidence="1" key="1">
    <citation type="journal article" date="2015" name="Nature">
        <title>Complex archaea that bridge the gap between prokaryotes and eukaryotes.</title>
        <authorList>
            <person name="Spang A."/>
            <person name="Saw J.H."/>
            <person name="Jorgensen S.L."/>
            <person name="Zaremba-Niedzwiedzka K."/>
            <person name="Martijn J."/>
            <person name="Lind A.E."/>
            <person name="van Eijk R."/>
            <person name="Schleper C."/>
            <person name="Guy L."/>
            <person name="Ettema T.J."/>
        </authorList>
    </citation>
    <scope>NUCLEOTIDE SEQUENCE</scope>
</reference>
<gene>
    <name evidence="1" type="ORF">LCGC14_2447210</name>
</gene>